<dbReference type="GO" id="GO:0016020">
    <property type="term" value="C:membrane"/>
    <property type="evidence" value="ECO:0007669"/>
    <property type="project" value="UniProtKB-SubCell"/>
</dbReference>
<dbReference type="Proteomes" id="UP001155128">
    <property type="component" value="Unassembled WGS sequence"/>
</dbReference>
<name>A0A9X2EHJ4_9SPHN</name>
<keyword evidence="4 7" id="KW-0812">Transmembrane</keyword>
<keyword evidence="9" id="KW-1185">Reference proteome</keyword>
<keyword evidence="3" id="KW-0813">Transport</keyword>
<comment type="subcellular location">
    <subcellularLocation>
        <location evidence="1">Membrane</location>
        <topology evidence="1">Multi-pass membrane protein</topology>
    </subcellularLocation>
</comment>
<dbReference type="AlphaFoldDB" id="A0A9X2EHJ4"/>
<protein>
    <submittedName>
        <fullName evidence="8">MFS transporter</fullName>
    </submittedName>
</protein>
<organism evidence="8 9">
    <name type="scientific">Sphingomicrobium sediminis</name>
    <dbReference type="NCBI Taxonomy" id="2950949"/>
    <lineage>
        <taxon>Bacteria</taxon>
        <taxon>Pseudomonadati</taxon>
        <taxon>Pseudomonadota</taxon>
        <taxon>Alphaproteobacteria</taxon>
        <taxon>Sphingomonadales</taxon>
        <taxon>Sphingomonadaceae</taxon>
        <taxon>Sphingomicrobium</taxon>
    </lineage>
</organism>
<feature type="transmembrane region" description="Helical" evidence="7">
    <location>
        <begin position="173"/>
        <end position="192"/>
    </location>
</feature>
<accession>A0A9X2EHJ4</accession>
<dbReference type="EMBL" id="JAMSHT010000001">
    <property type="protein sequence ID" value="MCM8557677.1"/>
    <property type="molecule type" value="Genomic_DNA"/>
</dbReference>
<dbReference type="PANTHER" id="PTHR12778:SF10">
    <property type="entry name" value="MAJOR FACILITATOR SUPERFAMILY DOMAIN-CONTAINING PROTEIN 3"/>
    <property type="match status" value="1"/>
</dbReference>
<dbReference type="Gene3D" id="1.20.1250.20">
    <property type="entry name" value="MFS general substrate transporter like domains"/>
    <property type="match status" value="1"/>
</dbReference>
<dbReference type="InterPro" id="IPR004752">
    <property type="entry name" value="AmpG_permease/AT-1"/>
</dbReference>
<evidence type="ECO:0000256" key="6">
    <source>
        <dbReference type="ARBA" id="ARBA00023136"/>
    </source>
</evidence>
<reference evidence="8" key="1">
    <citation type="submission" date="2022-06" db="EMBL/GenBank/DDBJ databases">
        <title>Sphingomicrobium sedimins sp. nov., a marine bacterium isolated from tidal flat.</title>
        <authorList>
            <person name="Kim C.-H."/>
            <person name="Yoo Y."/>
            <person name="Kim J.-J."/>
        </authorList>
    </citation>
    <scope>NUCLEOTIDE SEQUENCE</scope>
    <source>
        <strain evidence="8">GRR-S6-50</strain>
    </source>
</reference>
<evidence type="ECO:0000256" key="5">
    <source>
        <dbReference type="ARBA" id="ARBA00022989"/>
    </source>
</evidence>
<evidence type="ECO:0000256" key="7">
    <source>
        <dbReference type="SAM" id="Phobius"/>
    </source>
</evidence>
<keyword evidence="5 7" id="KW-1133">Transmembrane helix</keyword>
<dbReference type="Pfam" id="PF07690">
    <property type="entry name" value="MFS_1"/>
    <property type="match status" value="1"/>
</dbReference>
<evidence type="ECO:0000256" key="4">
    <source>
        <dbReference type="ARBA" id="ARBA00022692"/>
    </source>
</evidence>
<evidence type="ECO:0000313" key="9">
    <source>
        <dbReference type="Proteomes" id="UP001155128"/>
    </source>
</evidence>
<sequence>MILAESKPLRLTMMSAFYFTQGVPNGLFLVAIPAWIVSNGGTAVETAQVVSSYMFFWIWKFLTALVMDRYTFLPMGRRRAWIITAQTVLVGALLLSAFISPPSSDIALLSAVALACGFGASTQDVGIDGLAVDILEEDERSIAAGLMYGSGMVGMAASSFAAGRIIAAQGVSAAFFTGAAVVGAVLLMGLLLKEREGERRFPWSKGNAHPRNLEIKLGAWWPLLRNSVRAILKPVSILFVIAFMISSMPSGVAETFHPVLGQEIAGWELTTYTDRVSMFGLGAGVFAMTIGGWIVGKTGEPRAFRVLFAALAIACFAFALVPDQWTDSRLVIAILIAFPFATTMITVAAIPMGMRLCDPSVAATQYTVYMALSNFGRPLGAGLAAGITASYAPQYLYFALGGILLVACIIAVFTKLPLVSVASVKAVEAQTPQVEDEPVPEIPATA</sequence>
<dbReference type="InterPro" id="IPR011701">
    <property type="entry name" value="MFS"/>
</dbReference>
<feature type="transmembrane region" description="Helical" evidence="7">
    <location>
        <begin position="146"/>
        <end position="167"/>
    </location>
</feature>
<feature type="transmembrane region" description="Helical" evidence="7">
    <location>
        <begin position="303"/>
        <end position="320"/>
    </location>
</feature>
<feature type="transmembrane region" description="Helical" evidence="7">
    <location>
        <begin position="49"/>
        <end position="68"/>
    </location>
</feature>
<feature type="transmembrane region" description="Helical" evidence="7">
    <location>
        <begin position="366"/>
        <end position="389"/>
    </location>
</feature>
<evidence type="ECO:0000313" key="8">
    <source>
        <dbReference type="EMBL" id="MCM8557677.1"/>
    </source>
</evidence>
<dbReference type="InterPro" id="IPR036259">
    <property type="entry name" value="MFS_trans_sf"/>
</dbReference>
<feature type="transmembrane region" description="Helical" evidence="7">
    <location>
        <begin position="276"/>
        <end position="296"/>
    </location>
</feature>
<dbReference type="GO" id="GO:0022857">
    <property type="term" value="F:transmembrane transporter activity"/>
    <property type="evidence" value="ECO:0007669"/>
    <property type="project" value="InterPro"/>
</dbReference>
<evidence type="ECO:0000256" key="3">
    <source>
        <dbReference type="ARBA" id="ARBA00022448"/>
    </source>
</evidence>
<gene>
    <name evidence="8" type="ORF">NDO55_07575</name>
</gene>
<feature type="transmembrane region" description="Helical" evidence="7">
    <location>
        <begin position="80"/>
        <end position="100"/>
    </location>
</feature>
<feature type="transmembrane region" description="Helical" evidence="7">
    <location>
        <begin position="395"/>
        <end position="413"/>
    </location>
</feature>
<proteinExistence type="inferred from homology"/>
<dbReference type="PANTHER" id="PTHR12778">
    <property type="entry name" value="SOLUTE CARRIER FAMILY 33 ACETYL-COA TRANSPORTER -RELATED"/>
    <property type="match status" value="1"/>
</dbReference>
<dbReference type="SUPFAM" id="SSF103473">
    <property type="entry name" value="MFS general substrate transporter"/>
    <property type="match status" value="1"/>
</dbReference>
<comment type="similarity">
    <text evidence="2">Belongs to the major facilitator superfamily.</text>
</comment>
<comment type="caution">
    <text evidence="8">The sequence shown here is derived from an EMBL/GenBank/DDBJ whole genome shotgun (WGS) entry which is preliminary data.</text>
</comment>
<feature type="transmembrane region" description="Helical" evidence="7">
    <location>
        <begin position="235"/>
        <end position="256"/>
    </location>
</feature>
<keyword evidence="6 7" id="KW-0472">Membrane</keyword>
<feature type="transmembrane region" description="Helical" evidence="7">
    <location>
        <begin position="16"/>
        <end position="37"/>
    </location>
</feature>
<evidence type="ECO:0000256" key="1">
    <source>
        <dbReference type="ARBA" id="ARBA00004141"/>
    </source>
</evidence>
<feature type="transmembrane region" description="Helical" evidence="7">
    <location>
        <begin position="332"/>
        <end position="354"/>
    </location>
</feature>
<evidence type="ECO:0000256" key="2">
    <source>
        <dbReference type="ARBA" id="ARBA00008335"/>
    </source>
</evidence>
<dbReference type="RefSeq" id="WP_252113942.1">
    <property type="nucleotide sequence ID" value="NZ_JAMSHT010000001.1"/>
</dbReference>